<organism evidence="7 8">
    <name type="scientific">Cylicocyclus nassatus</name>
    <name type="common">Nematode worm</name>
    <dbReference type="NCBI Taxonomy" id="53992"/>
    <lineage>
        <taxon>Eukaryota</taxon>
        <taxon>Metazoa</taxon>
        <taxon>Ecdysozoa</taxon>
        <taxon>Nematoda</taxon>
        <taxon>Chromadorea</taxon>
        <taxon>Rhabditida</taxon>
        <taxon>Rhabditina</taxon>
        <taxon>Rhabditomorpha</taxon>
        <taxon>Strongyloidea</taxon>
        <taxon>Strongylidae</taxon>
        <taxon>Cylicocyclus</taxon>
    </lineage>
</organism>
<dbReference type="PANTHER" id="PTHR31357:SF5">
    <property type="entry name" value="SERPENTINE RECEPTOR CLASS ALPHA-1-RELATED"/>
    <property type="match status" value="1"/>
</dbReference>
<keyword evidence="2 6" id="KW-0812">Transmembrane</keyword>
<proteinExistence type="inferred from homology"/>
<dbReference type="Pfam" id="PF10292">
    <property type="entry name" value="7TM_GPCR_Srab"/>
    <property type="match status" value="1"/>
</dbReference>
<dbReference type="GO" id="GO:0016020">
    <property type="term" value="C:membrane"/>
    <property type="evidence" value="ECO:0007669"/>
    <property type="project" value="UniProtKB-SubCell"/>
</dbReference>
<feature type="transmembrane region" description="Helical" evidence="6">
    <location>
        <begin position="112"/>
        <end position="133"/>
    </location>
</feature>
<evidence type="ECO:0000256" key="4">
    <source>
        <dbReference type="ARBA" id="ARBA00023136"/>
    </source>
</evidence>
<feature type="transmembrane region" description="Helical" evidence="6">
    <location>
        <begin position="75"/>
        <end position="100"/>
    </location>
</feature>
<keyword evidence="8" id="KW-1185">Reference proteome</keyword>
<dbReference type="InterPro" id="IPR019408">
    <property type="entry name" value="7TM_GPCR_serpentine_rcpt_Srab"/>
</dbReference>
<accession>A0AA36H598</accession>
<protein>
    <submittedName>
        <fullName evidence="7">Uncharacterized protein</fullName>
    </submittedName>
</protein>
<dbReference type="Gene3D" id="1.20.1070.10">
    <property type="entry name" value="Rhodopsin 7-helix transmembrane proteins"/>
    <property type="match status" value="1"/>
</dbReference>
<reference evidence="7" key="1">
    <citation type="submission" date="2023-07" db="EMBL/GenBank/DDBJ databases">
        <authorList>
            <consortium name="CYATHOMIX"/>
        </authorList>
    </citation>
    <scope>NUCLEOTIDE SEQUENCE</scope>
    <source>
        <strain evidence="7">N/A</strain>
    </source>
</reference>
<comment type="caution">
    <text evidence="7">The sequence shown here is derived from an EMBL/GenBank/DDBJ whole genome shotgun (WGS) entry which is preliminary data.</text>
</comment>
<dbReference type="AlphaFoldDB" id="A0AA36H598"/>
<dbReference type="Proteomes" id="UP001176961">
    <property type="component" value="Unassembled WGS sequence"/>
</dbReference>
<evidence type="ECO:0000256" key="2">
    <source>
        <dbReference type="ARBA" id="ARBA00022692"/>
    </source>
</evidence>
<dbReference type="GO" id="GO:0004984">
    <property type="term" value="F:olfactory receptor activity"/>
    <property type="evidence" value="ECO:0007669"/>
    <property type="project" value="TreeGrafter"/>
</dbReference>
<feature type="transmembrane region" description="Helical" evidence="6">
    <location>
        <begin position="25"/>
        <end position="47"/>
    </location>
</feature>
<dbReference type="EMBL" id="CATQJL010000305">
    <property type="protein sequence ID" value="CAJ0603987.1"/>
    <property type="molecule type" value="Genomic_DNA"/>
</dbReference>
<evidence type="ECO:0000313" key="7">
    <source>
        <dbReference type="EMBL" id="CAJ0603987.1"/>
    </source>
</evidence>
<name>A0AA36H598_CYLNA</name>
<evidence type="ECO:0000256" key="6">
    <source>
        <dbReference type="SAM" id="Phobius"/>
    </source>
</evidence>
<comment type="subcellular location">
    <subcellularLocation>
        <location evidence="1">Membrane</location>
        <topology evidence="1">Multi-pass membrane protein</topology>
    </subcellularLocation>
</comment>
<keyword evidence="4 6" id="KW-0472">Membrane</keyword>
<evidence type="ECO:0000256" key="1">
    <source>
        <dbReference type="ARBA" id="ARBA00004141"/>
    </source>
</evidence>
<sequence>MHRFAVNKKIVYCSTVTTETNTDVLIVHSVIFIILVVAVFIYGLTLLMNKKSKKRLTQNVSEKYQARENLRALEILAPLLVFHFIGYLSYFAISIVIQSLKPIVGELPFRVIYSATYFISYYCVISPLLLLHIMKKKKAESEKTVFNCTGNAQQNKDAYFQSYNQMWR</sequence>
<dbReference type="InterPro" id="IPR051080">
    <property type="entry name" value="Nematode_rcpt-like_serp_alpha"/>
</dbReference>
<evidence type="ECO:0000256" key="3">
    <source>
        <dbReference type="ARBA" id="ARBA00022989"/>
    </source>
</evidence>
<evidence type="ECO:0000256" key="5">
    <source>
        <dbReference type="ARBA" id="ARBA00037994"/>
    </source>
</evidence>
<keyword evidence="3 6" id="KW-1133">Transmembrane helix</keyword>
<dbReference type="PANTHER" id="PTHR31357">
    <property type="entry name" value="SERPENTINE RECEPTOR CLASS ALPHA-10"/>
    <property type="match status" value="1"/>
</dbReference>
<evidence type="ECO:0000313" key="8">
    <source>
        <dbReference type="Proteomes" id="UP001176961"/>
    </source>
</evidence>
<comment type="similarity">
    <text evidence="5">Belongs to the nematode receptor-like protein sra family.</text>
</comment>
<gene>
    <name evidence="7" type="ORF">CYNAS_LOCUS15970</name>
</gene>